<accession>A0A6P1XYA5</accession>
<evidence type="ECO:0000256" key="6">
    <source>
        <dbReference type="ARBA" id="ARBA00023295"/>
    </source>
</evidence>
<reference evidence="8 9" key="1">
    <citation type="submission" date="2020-01" db="EMBL/GenBank/DDBJ databases">
        <title>Complete genome sequence of a human oral phylogroup 1 Treponema sp. strain ATCC 700766, originally isolated from periodontitis dental plaque.</title>
        <authorList>
            <person name="Chan Y."/>
            <person name="Huo Y.-B."/>
            <person name="Yu X.-L."/>
            <person name="Zeng H."/>
            <person name="Leung W.-K."/>
            <person name="Watt R.M."/>
        </authorList>
    </citation>
    <scope>NUCLEOTIDE SEQUENCE [LARGE SCALE GENOMIC DNA]</scope>
    <source>
        <strain evidence="8 9">OMZ 804</strain>
    </source>
</reference>
<keyword evidence="4" id="KW-0732">Signal</keyword>
<evidence type="ECO:0000259" key="7">
    <source>
        <dbReference type="Pfam" id="PF01120"/>
    </source>
</evidence>
<dbReference type="SMART" id="SM00812">
    <property type="entry name" value="Alpha_L_fucos"/>
    <property type="match status" value="1"/>
</dbReference>
<dbReference type="GO" id="GO:0006004">
    <property type="term" value="P:fucose metabolic process"/>
    <property type="evidence" value="ECO:0007669"/>
    <property type="project" value="InterPro"/>
</dbReference>
<dbReference type="EC" id="3.2.1.51" evidence="3"/>
<dbReference type="GO" id="GO:0005764">
    <property type="term" value="C:lysosome"/>
    <property type="evidence" value="ECO:0007669"/>
    <property type="project" value="TreeGrafter"/>
</dbReference>
<dbReference type="SUPFAM" id="SSF51445">
    <property type="entry name" value="(Trans)glycosidases"/>
    <property type="match status" value="1"/>
</dbReference>
<dbReference type="Gene3D" id="3.20.20.80">
    <property type="entry name" value="Glycosidases"/>
    <property type="match status" value="1"/>
</dbReference>
<dbReference type="GO" id="GO:0016139">
    <property type="term" value="P:glycoside catabolic process"/>
    <property type="evidence" value="ECO:0007669"/>
    <property type="project" value="TreeGrafter"/>
</dbReference>
<dbReference type="RefSeq" id="WP_162662414.1">
    <property type="nucleotide sequence ID" value="NZ_CP048020.1"/>
</dbReference>
<comment type="function">
    <text evidence="1">Alpha-L-fucosidase is responsible for hydrolyzing the alpha-1,6-linked fucose joined to the reducing-end N-acetylglucosamine of the carbohydrate moieties of glycoproteins.</text>
</comment>
<dbReference type="Pfam" id="PF01120">
    <property type="entry name" value="Alpha_L_fucos"/>
    <property type="match status" value="1"/>
</dbReference>
<evidence type="ECO:0000256" key="2">
    <source>
        <dbReference type="ARBA" id="ARBA00007951"/>
    </source>
</evidence>
<dbReference type="InterPro" id="IPR016286">
    <property type="entry name" value="FUC_metazoa-typ"/>
</dbReference>
<dbReference type="PANTHER" id="PTHR10030">
    <property type="entry name" value="ALPHA-L-FUCOSIDASE"/>
    <property type="match status" value="1"/>
</dbReference>
<gene>
    <name evidence="8" type="ORF">GWP43_02410</name>
</gene>
<evidence type="ECO:0000313" key="9">
    <source>
        <dbReference type="Proteomes" id="UP000464374"/>
    </source>
</evidence>
<dbReference type="GO" id="GO:0004560">
    <property type="term" value="F:alpha-L-fucosidase activity"/>
    <property type="evidence" value="ECO:0007669"/>
    <property type="project" value="InterPro"/>
</dbReference>
<evidence type="ECO:0000313" key="8">
    <source>
        <dbReference type="EMBL" id="QHX42488.1"/>
    </source>
</evidence>
<organism evidence="8 9">
    <name type="scientific">Treponema vincentii</name>
    <dbReference type="NCBI Taxonomy" id="69710"/>
    <lineage>
        <taxon>Bacteria</taxon>
        <taxon>Pseudomonadati</taxon>
        <taxon>Spirochaetota</taxon>
        <taxon>Spirochaetia</taxon>
        <taxon>Spirochaetales</taxon>
        <taxon>Treponemataceae</taxon>
        <taxon>Treponema</taxon>
    </lineage>
</organism>
<dbReference type="InterPro" id="IPR017853">
    <property type="entry name" value="GH"/>
</dbReference>
<name>A0A6P1XYA5_9SPIR</name>
<evidence type="ECO:0000256" key="1">
    <source>
        <dbReference type="ARBA" id="ARBA00004071"/>
    </source>
</evidence>
<dbReference type="InterPro" id="IPR000933">
    <property type="entry name" value="Glyco_hydro_29"/>
</dbReference>
<protein>
    <recommendedName>
        <fullName evidence="3">alpha-L-fucosidase</fullName>
        <ecNumber evidence="3">3.2.1.51</ecNumber>
    </recommendedName>
</protein>
<keyword evidence="6" id="KW-0326">Glycosidase</keyword>
<sequence length="473" mass="53328">MKTSLYTEHQLQTIQRWQSLQFGMFIHFGLYSLAGGCWKGLPVKRGYCEQILSHGELPQADYEALLHEFLIPDFNAESIVRLAKAAGMRYVVVTSKHHDGFCLFNTKTTSYNSMNAACKRDIVAELSAACKKEGLAFGVYFSLIDWHCPDALPISAHNSDRIPPKHHEYNCAQLTELLTNYGEICELWLDMGYPTAEQSKDMYALVHSLQKHIMINGRIWNDMGDFATLPDNAIPELPANEYELNIPWQTPASIYKETWGYKSWQERGSIDEKIAELTGSLRRVVSGGGNYLLNIGPDNTGKVIPFEKEVLEGIGCSLRETPLPPVRSFGRDEGQTAAFHVPPIQAEKDGSFRLTVCTNLFRYTGGEYYTLRPIITGKRWRLAVSPESAQTVLMLGWKCVSPLKEDIKLCFEDDDTRLYFSLCKGKTCGLINSCYRLPQNRRICTLELSTVGAPNCRGELIPDSIVLTLEKQL</sequence>
<dbReference type="InterPro" id="IPR057739">
    <property type="entry name" value="Glyco_hydro_29_N"/>
</dbReference>
<dbReference type="EMBL" id="CP048020">
    <property type="protein sequence ID" value="QHX42488.1"/>
    <property type="molecule type" value="Genomic_DNA"/>
</dbReference>
<dbReference type="Proteomes" id="UP000464374">
    <property type="component" value="Chromosome"/>
</dbReference>
<dbReference type="KEGG" id="trz:GWP43_02410"/>
<dbReference type="AlphaFoldDB" id="A0A6P1XYA5"/>
<proteinExistence type="inferred from homology"/>
<dbReference type="PRINTS" id="PR00741">
    <property type="entry name" value="GLHYDRLASE29"/>
</dbReference>
<evidence type="ECO:0000256" key="5">
    <source>
        <dbReference type="ARBA" id="ARBA00022801"/>
    </source>
</evidence>
<comment type="similarity">
    <text evidence="2">Belongs to the glycosyl hydrolase 29 family.</text>
</comment>
<evidence type="ECO:0000256" key="4">
    <source>
        <dbReference type="ARBA" id="ARBA00022729"/>
    </source>
</evidence>
<feature type="domain" description="Glycoside hydrolase family 29 N-terminal" evidence="7">
    <location>
        <begin position="12"/>
        <end position="316"/>
    </location>
</feature>
<keyword evidence="5" id="KW-0378">Hydrolase</keyword>
<dbReference type="PANTHER" id="PTHR10030:SF37">
    <property type="entry name" value="ALPHA-L-FUCOSIDASE-RELATED"/>
    <property type="match status" value="1"/>
</dbReference>
<evidence type="ECO:0000256" key="3">
    <source>
        <dbReference type="ARBA" id="ARBA00012662"/>
    </source>
</evidence>